<dbReference type="Proteomes" id="UP000252733">
    <property type="component" value="Unassembled WGS sequence"/>
</dbReference>
<dbReference type="Pfam" id="PF01584">
    <property type="entry name" value="CheW"/>
    <property type="match status" value="1"/>
</dbReference>
<dbReference type="GO" id="GO:0005829">
    <property type="term" value="C:cytosol"/>
    <property type="evidence" value="ECO:0007669"/>
    <property type="project" value="TreeGrafter"/>
</dbReference>
<name>A0A2T0XDB6_9BACT</name>
<dbReference type="AlphaFoldDB" id="A0A2T0XDB6"/>
<organism evidence="2 3">
    <name type="scientific">Marinilabilia salmonicolor</name>
    <dbReference type="NCBI Taxonomy" id="989"/>
    <lineage>
        <taxon>Bacteria</taxon>
        <taxon>Pseudomonadati</taxon>
        <taxon>Bacteroidota</taxon>
        <taxon>Bacteroidia</taxon>
        <taxon>Marinilabiliales</taxon>
        <taxon>Marinilabiliaceae</taxon>
        <taxon>Marinilabilia</taxon>
    </lineage>
</organism>
<dbReference type="InterPro" id="IPR039315">
    <property type="entry name" value="CheW"/>
</dbReference>
<feature type="domain" description="CheW-like" evidence="1">
    <location>
        <begin position="8"/>
        <end position="152"/>
    </location>
</feature>
<dbReference type="PANTHER" id="PTHR22617:SF41">
    <property type="entry name" value="CHEMOTAXIS SIGNAL TRANSDUCTION SYSTEM ADAPTOR PROTEIN CHEW"/>
    <property type="match status" value="1"/>
</dbReference>
<gene>
    <name evidence="2" type="ORF">DFO77_10873</name>
</gene>
<dbReference type="GO" id="GO:0007165">
    <property type="term" value="P:signal transduction"/>
    <property type="evidence" value="ECO:0007669"/>
    <property type="project" value="InterPro"/>
</dbReference>
<evidence type="ECO:0000313" key="2">
    <source>
        <dbReference type="EMBL" id="RCW36631.1"/>
    </source>
</evidence>
<accession>A0A2T0XDB6</accession>
<proteinExistence type="predicted"/>
<evidence type="ECO:0000259" key="1">
    <source>
        <dbReference type="PROSITE" id="PS50851"/>
    </source>
</evidence>
<dbReference type="GO" id="GO:0006935">
    <property type="term" value="P:chemotaxis"/>
    <property type="evidence" value="ECO:0007669"/>
    <property type="project" value="InterPro"/>
</dbReference>
<dbReference type="Gene3D" id="2.30.30.40">
    <property type="entry name" value="SH3 Domains"/>
    <property type="match status" value="1"/>
</dbReference>
<dbReference type="EMBL" id="QPIZ01000008">
    <property type="protein sequence ID" value="RCW36631.1"/>
    <property type="molecule type" value="Genomic_DNA"/>
</dbReference>
<evidence type="ECO:0000313" key="3">
    <source>
        <dbReference type="Proteomes" id="UP000252733"/>
    </source>
</evidence>
<dbReference type="SMART" id="SM00260">
    <property type="entry name" value="CheW"/>
    <property type="match status" value="1"/>
</dbReference>
<dbReference type="InterPro" id="IPR036061">
    <property type="entry name" value="CheW-like_dom_sf"/>
</dbReference>
<reference evidence="2 3" key="1">
    <citation type="submission" date="2018-07" db="EMBL/GenBank/DDBJ databases">
        <title>Freshwater and sediment microbial communities from various areas in North America, analyzing microbe dynamics in response to fracking.</title>
        <authorList>
            <person name="Lamendella R."/>
        </authorList>
    </citation>
    <scope>NUCLEOTIDE SEQUENCE [LARGE SCALE GENOMIC DNA]</scope>
    <source>
        <strain evidence="2 3">160A</strain>
    </source>
</reference>
<dbReference type="Gene3D" id="2.40.50.180">
    <property type="entry name" value="CheA-289, Domain 4"/>
    <property type="match status" value="1"/>
</dbReference>
<sequence length="173" mass="19224">MDKKDNKNISYLSFRLGDEVFALHVGKVYKILEMTPVTEVPRSPDYMKGVINLRGKVLPVIDTRIKFGMSPTETTKSTCLLVIDAEIGEETVMVSMLVDAVQAVMKIEDDKILPPPSIGNRYQSDFILGMTKVDEKFVMVLNIDAVLTSDDLIDLKAINAARQTAEKEEAATN</sequence>
<dbReference type="RefSeq" id="WP_106153789.1">
    <property type="nucleotide sequence ID" value="NZ_PVTS01000013.1"/>
</dbReference>
<dbReference type="SUPFAM" id="SSF50341">
    <property type="entry name" value="CheW-like"/>
    <property type="match status" value="1"/>
</dbReference>
<dbReference type="PANTHER" id="PTHR22617">
    <property type="entry name" value="CHEMOTAXIS SENSOR HISTIDINE KINASE-RELATED"/>
    <property type="match status" value="1"/>
</dbReference>
<dbReference type="InterPro" id="IPR002545">
    <property type="entry name" value="CheW-lke_dom"/>
</dbReference>
<dbReference type="PROSITE" id="PS50851">
    <property type="entry name" value="CHEW"/>
    <property type="match status" value="1"/>
</dbReference>
<dbReference type="OrthoDB" id="9794382at2"/>
<keyword evidence="3" id="KW-1185">Reference proteome</keyword>
<comment type="caution">
    <text evidence="2">The sequence shown here is derived from an EMBL/GenBank/DDBJ whole genome shotgun (WGS) entry which is preliminary data.</text>
</comment>
<protein>
    <submittedName>
        <fullName evidence="2">Purine-binding chemotaxis protein CheW</fullName>
    </submittedName>
</protein>